<accession>A0A0N4Z1J0</accession>
<dbReference type="Proteomes" id="UP000038045">
    <property type="component" value="Unplaced"/>
</dbReference>
<reference evidence="3" key="1">
    <citation type="submission" date="2017-02" db="UniProtKB">
        <authorList>
            <consortium name="WormBaseParasite"/>
        </authorList>
    </citation>
    <scope>IDENTIFICATION</scope>
</reference>
<feature type="compositionally biased region" description="Basic residues" evidence="1">
    <location>
        <begin position="210"/>
        <end position="223"/>
    </location>
</feature>
<evidence type="ECO:0000313" key="2">
    <source>
        <dbReference type="Proteomes" id="UP000038045"/>
    </source>
</evidence>
<dbReference type="AlphaFoldDB" id="A0A0N4Z1J0"/>
<feature type="compositionally biased region" description="Basic and acidic residues" evidence="1">
    <location>
        <begin position="127"/>
        <end position="145"/>
    </location>
</feature>
<proteinExistence type="predicted"/>
<feature type="compositionally biased region" description="Basic and acidic residues" evidence="1">
    <location>
        <begin position="179"/>
        <end position="198"/>
    </location>
</feature>
<dbReference type="WBParaSite" id="PTRK_0000066500.1">
    <property type="protein sequence ID" value="PTRK_0000066500.1"/>
    <property type="gene ID" value="PTRK_0000066500"/>
</dbReference>
<keyword evidence="2" id="KW-1185">Reference proteome</keyword>
<evidence type="ECO:0000256" key="1">
    <source>
        <dbReference type="SAM" id="MobiDB-lite"/>
    </source>
</evidence>
<feature type="region of interest" description="Disordered" evidence="1">
    <location>
        <begin position="13"/>
        <end position="228"/>
    </location>
</feature>
<feature type="compositionally biased region" description="Basic residues" evidence="1">
    <location>
        <begin position="62"/>
        <end position="72"/>
    </location>
</feature>
<feature type="compositionally biased region" description="Basic and acidic residues" evidence="1">
    <location>
        <begin position="275"/>
        <end position="284"/>
    </location>
</feature>
<feature type="compositionally biased region" description="Basic residues" evidence="1">
    <location>
        <begin position="159"/>
        <end position="178"/>
    </location>
</feature>
<evidence type="ECO:0000313" key="3">
    <source>
        <dbReference type="WBParaSite" id="PTRK_0000066500.1"/>
    </source>
</evidence>
<sequence>MCITWLASPWAATRSQPIIRPFRPYDPDPEVSFPPDRPARRGGGRGAGRHRPAEPEPGSAGSHRRARTKRLGHGQADPSGPAAVDRRHPAHRPVRRRPDRPDAVAARAGADRRLRRRGQPLGPDPARPADRLDRHRHRPSGERLRPAVGPARRASSGLRHPHRPGRPAGRRRPVRPGARRPDRLRPADRAERADEEPLRLSGQRQDGHHLGRRNRPIRPRRRPAGADHAERVDAALFLARGVEPAVVRPAGVRPVALRQDHRAHPLQALGPVADRPVRPDARPA</sequence>
<feature type="compositionally biased region" description="Basic residues" evidence="1">
    <location>
        <begin position="40"/>
        <end position="50"/>
    </location>
</feature>
<feature type="region of interest" description="Disordered" evidence="1">
    <location>
        <begin position="262"/>
        <end position="284"/>
    </location>
</feature>
<feature type="compositionally biased region" description="Basic residues" evidence="1">
    <location>
        <begin position="88"/>
        <end position="98"/>
    </location>
</feature>
<organism evidence="2 3">
    <name type="scientific">Parastrongyloides trichosuri</name>
    <name type="common">Possum-specific nematode worm</name>
    <dbReference type="NCBI Taxonomy" id="131310"/>
    <lineage>
        <taxon>Eukaryota</taxon>
        <taxon>Metazoa</taxon>
        <taxon>Ecdysozoa</taxon>
        <taxon>Nematoda</taxon>
        <taxon>Chromadorea</taxon>
        <taxon>Rhabditida</taxon>
        <taxon>Tylenchina</taxon>
        <taxon>Panagrolaimomorpha</taxon>
        <taxon>Strongyloidoidea</taxon>
        <taxon>Strongyloididae</taxon>
        <taxon>Parastrongyloides</taxon>
    </lineage>
</organism>
<protein>
    <submittedName>
        <fullName evidence="3">LigA</fullName>
    </submittedName>
</protein>
<name>A0A0N4Z1J0_PARTI</name>